<feature type="transmembrane region" description="Helical" evidence="1">
    <location>
        <begin position="446"/>
        <end position="467"/>
    </location>
</feature>
<evidence type="ECO:0000256" key="1">
    <source>
        <dbReference type="SAM" id="Phobius"/>
    </source>
</evidence>
<feature type="transmembrane region" description="Helical" evidence="1">
    <location>
        <begin position="231"/>
        <end position="250"/>
    </location>
</feature>
<keyword evidence="1" id="KW-0472">Membrane</keyword>
<dbReference type="GO" id="GO:0020037">
    <property type="term" value="F:heme binding"/>
    <property type="evidence" value="ECO:0007669"/>
    <property type="project" value="InterPro"/>
</dbReference>
<feature type="transmembrane region" description="Helical" evidence="1">
    <location>
        <begin position="517"/>
        <end position="540"/>
    </location>
</feature>
<evidence type="ECO:0000259" key="2">
    <source>
        <dbReference type="Pfam" id="PF22085"/>
    </source>
</evidence>
<dbReference type="SUPFAM" id="SSF81442">
    <property type="entry name" value="Cytochrome c oxidase subunit I-like"/>
    <property type="match status" value="1"/>
</dbReference>
<dbReference type="InterPro" id="IPR036927">
    <property type="entry name" value="Cyt_c_oxase-like_su1_sf"/>
</dbReference>
<keyword evidence="4" id="KW-1185">Reference proteome</keyword>
<dbReference type="STRING" id="213588.SAMN02745204_01435"/>
<feature type="transmembrane region" description="Helical" evidence="1">
    <location>
        <begin position="546"/>
        <end position="567"/>
    </location>
</feature>
<dbReference type="GO" id="GO:0016020">
    <property type="term" value="C:membrane"/>
    <property type="evidence" value="ECO:0007669"/>
    <property type="project" value="InterPro"/>
</dbReference>
<dbReference type="InterPro" id="IPR054309">
    <property type="entry name" value="NorB_cytochrome_c-like"/>
</dbReference>
<dbReference type="GO" id="GO:0004129">
    <property type="term" value="F:cytochrome-c oxidase activity"/>
    <property type="evidence" value="ECO:0007669"/>
    <property type="project" value="InterPro"/>
</dbReference>
<dbReference type="OrthoDB" id="9767153at2"/>
<keyword evidence="1" id="KW-0812">Transmembrane</keyword>
<reference evidence="4" key="1">
    <citation type="submission" date="2016-11" db="EMBL/GenBank/DDBJ databases">
        <authorList>
            <person name="Varghese N."/>
            <person name="Submissions S."/>
        </authorList>
    </citation>
    <scope>NUCLEOTIDE SEQUENCE [LARGE SCALE GENOMIC DNA]</scope>
    <source>
        <strain evidence="4">DSM 14834</strain>
    </source>
</reference>
<feature type="transmembrane region" description="Helical" evidence="1">
    <location>
        <begin position="335"/>
        <end position="354"/>
    </location>
</feature>
<feature type="domain" description="Nitric oxide reductase subunit B cytochrome c-like" evidence="2">
    <location>
        <begin position="37"/>
        <end position="218"/>
    </location>
</feature>
<name>A0A1M4XHP3_9GAMM</name>
<protein>
    <submittedName>
        <fullName evidence="3">Nitric oxide reductase subunit B</fullName>
    </submittedName>
</protein>
<sequence>MSTIRRLWLGLGALLAVSFAVMLWLGVDLVHTAPPVPDRVVTQSGHTLYTKADIERGRQVWQRMGGQQLGSIWGHGALVAPDWSADWLHRETEAMLELQARADTGQPYASLDAAEQARIQAKVKPLMRANTYDQAKNELVVSDMRAQAISAVAAHYESLFSNDPATHELRVDYAMRENTVADADDRRALTAFFHWAAWAAGTDRPGETNRTYTNNWPYEPLIGNQPTAGTFIWSVFSLLFLIGGIGLLAWHYAAYHGKEALPTPPAQDPLRGLTITPSMKATAKYFWVVVALFLVQILLGATTAHYQVEGQEAYGFKIAEILPYSLTRSWHTQLAVLWIATAWLGTGLFIAPAISGHEPKYQRAGVNFLFVCLLIIVVGAFAGQWFAVMQKLGLQYNFWFGHQGWEYVDIGRFWQAFLFIGLLLWLTLMGRALWPALKRKDEMSSIVGLLFLSTIAIGLFYGAGLMWGEHSHISVVEYWRWWVVHLWVEGFFEVFAVAVISFLFVKLGLLRGKSATINVLFATIVYLTGGVLGMFHHLYFAGTTTAAVALGACFSALEVVPLALIGLEAHETWSHSRATPWMERYRWPIMFFLAVSFWNLVGAGLFGFLINTPIALYYMQGLNLTPLHGHTALFGVYGMLGIGLMLFSLRSLRPQVRWPTGLLRGAFWSMNIGLGLMALLTLLPMGVLQLNAALEHGYWYARSAEFMARPLIHMLVWMRMPGDLVFASGALLLSLFVLRLWVGARREQA</sequence>
<dbReference type="AlphaFoldDB" id="A0A1M4XHP3"/>
<proteinExistence type="predicted"/>
<accession>A0A1M4XHP3</accession>
<feature type="transmembrane region" description="Helical" evidence="1">
    <location>
        <begin position="587"/>
        <end position="610"/>
    </location>
</feature>
<dbReference type="RefSeq" id="WP_072755933.1">
    <property type="nucleotide sequence ID" value="NZ_FQUK01000021.1"/>
</dbReference>
<gene>
    <name evidence="3" type="ORF">SAMN02745204_01435</name>
</gene>
<dbReference type="EMBL" id="FQUK01000021">
    <property type="protein sequence ID" value="SHE93084.1"/>
    <property type="molecule type" value="Genomic_DNA"/>
</dbReference>
<feature type="transmembrane region" description="Helical" evidence="1">
    <location>
        <begin position="479"/>
        <end position="505"/>
    </location>
</feature>
<feature type="transmembrane region" description="Helical" evidence="1">
    <location>
        <begin position="285"/>
        <end position="306"/>
    </location>
</feature>
<feature type="transmembrane region" description="Helical" evidence="1">
    <location>
        <begin position="413"/>
        <end position="434"/>
    </location>
</feature>
<dbReference type="PANTHER" id="PTHR10422:SF38">
    <property type="entry name" value="CYTOCHROME B SUBUNIT OF NITRIC OXIDE REDUCTASE"/>
    <property type="match status" value="1"/>
</dbReference>
<evidence type="ECO:0000313" key="3">
    <source>
        <dbReference type="EMBL" id="SHE93084.1"/>
    </source>
</evidence>
<dbReference type="PANTHER" id="PTHR10422">
    <property type="entry name" value="CYTOCHROME C OXIDASE SUBUNIT 1"/>
    <property type="match status" value="1"/>
</dbReference>
<feature type="transmembrane region" description="Helical" evidence="1">
    <location>
        <begin position="661"/>
        <end position="683"/>
    </location>
</feature>
<keyword evidence="1" id="KW-1133">Transmembrane helix</keyword>
<dbReference type="Pfam" id="PF00115">
    <property type="entry name" value="COX1"/>
    <property type="match status" value="1"/>
</dbReference>
<dbReference type="GO" id="GO:0009060">
    <property type="term" value="P:aerobic respiration"/>
    <property type="evidence" value="ECO:0007669"/>
    <property type="project" value="InterPro"/>
</dbReference>
<feature type="transmembrane region" description="Helical" evidence="1">
    <location>
        <begin position="366"/>
        <end position="387"/>
    </location>
</feature>
<evidence type="ECO:0000313" key="4">
    <source>
        <dbReference type="Proteomes" id="UP000242857"/>
    </source>
</evidence>
<organism evidence="3 4">
    <name type="scientific">Thermomonas hydrothermalis</name>
    <dbReference type="NCBI Taxonomy" id="213588"/>
    <lineage>
        <taxon>Bacteria</taxon>
        <taxon>Pseudomonadati</taxon>
        <taxon>Pseudomonadota</taxon>
        <taxon>Gammaproteobacteria</taxon>
        <taxon>Lysobacterales</taxon>
        <taxon>Lysobacteraceae</taxon>
        <taxon>Thermomonas</taxon>
    </lineage>
</organism>
<dbReference type="Proteomes" id="UP000242857">
    <property type="component" value="Unassembled WGS sequence"/>
</dbReference>
<dbReference type="Pfam" id="PF22085">
    <property type="entry name" value="NorB_cytochrome_c-like"/>
    <property type="match status" value="1"/>
</dbReference>
<feature type="transmembrane region" description="Helical" evidence="1">
    <location>
        <begin position="724"/>
        <end position="742"/>
    </location>
</feature>
<dbReference type="InterPro" id="IPR000883">
    <property type="entry name" value="Cyt_C_Oxase_1"/>
</dbReference>
<dbReference type="Gene3D" id="1.20.210.10">
    <property type="entry name" value="Cytochrome c oxidase-like, subunit I domain"/>
    <property type="match status" value="1"/>
</dbReference>
<feature type="transmembrane region" description="Helical" evidence="1">
    <location>
        <begin position="630"/>
        <end position="649"/>
    </location>
</feature>